<dbReference type="PANTHER" id="PTHR34954">
    <property type="entry name" value="EXPRESSED PROTEIN"/>
    <property type="match status" value="1"/>
</dbReference>
<evidence type="ECO:0000313" key="1">
    <source>
        <dbReference type="EMBL" id="KAL3380060.1"/>
    </source>
</evidence>
<evidence type="ECO:0008006" key="3">
    <source>
        <dbReference type="Google" id="ProtNLM"/>
    </source>
</evidence>
<accession>A0ABD2VG31</accession>
<dbReference type="EMBL" id="JBJKTR010000001">
    <property type="protein sequence ID" value="KAL3380060.1"/>
    <property type="molecule type" value="Genomic_DNA"/>
</dbReference>
<comment type="caution">
    <text evidence="1">The sequence shown here is derived from an EMBL/GenBank/DDBJ whole genome shotgun (WGS) entry which is preliminary data.</text>
</comment>
<dbReference type="AlphaFoldDB" id="A0ABD2VG31"/>
<keyword evidence="2" id="KW-1185">Reference proteome</keyword>
<sequence length="466" mass="52221">MKKLRWAMDSGGFWELDLSTPITLNGQARPVPGDPLPLGLSRGSRLSRFEQIDFFQRFMAMPFVPSFAANRGLLLQRVLSLPIAENWSAMLLGQLNVQRFVSSLRKNKTKHLPDSSWLQSIRRNFIQKSFYALGFFSELFLTPDDTLIISLDAYGDEKVPKKRAVLHHKFPHHNLTMEAAWPGLFVDGNGSYWDVPFSLALDLASTTLDSGASYHLFFNNCAGSPKQYEGQHSDELPPPAALLPGFTAKGVVSLKKNIDLWRSEASMLKMVQPYDIFLSNPHISASWILGAVFSAYLGENSMKKQQSCSLRGLKDFDLRAQVANSAVSVDSFASASLTAQHGNFQRLFLDLTRVHTSFDFPSGSKLLSGITSVACSLYNSQVPNVEALQAICPRASLSFQQQIIGPFSFRVDSEIAIDLKKDWYLSVKNPVFAIEHALQVLWSAKAVAWYSPMQREFMVELRFFET</sequence>
<protein>
    <recommendedName>
        <fullName evidence="3">Protein TRIGALACTOSYLDIACYLGLYCEROL 4, chloroplastic</fullName>
    </recommendedName>
</protein>
<proteinExistence type="predicted"/>
<dbReference type="Proteomes" id="UP001627284">
    <property type="component" value="Unassembled WGS sequence"/>
</dbReference>
<dbReference type="PANTHER" id="PTHR34954:SF4">
    <property type="entry name" value="PROTEIN TRIGALACTOSYLDIACYLGLYCEROL 4, CHLOROPLASTIC"/>
    <property type="match status" value="1"/>
</dbReference>
<gene>
    <name evidence="1" type="ORF">AABB24_000599</name>
</gene>
<reference evidence="1 2" key="1">
    <citation type="submission" date="2024-05" db="EMBL/GenBank/DDBJ databases">
        <title>De novo assembly of an allotetraploid wild potato.</title>
        <authorList>
            <person name="Hosaka A.J."/>
        </authorList>
    </citation>
    <scope>NUCLEOTIDE SEQUENCE [LARGE SCALE GENOMIC DNA]</scope>
    <source>
        <tissue evidence="1">Young leaves</tissue>
    </source>
</reference>
<evidence type="ECO:0000313" key="2">
    <source>
        <dbReference type="Proteomes" id="UP001627284"/>
    </source>
</evidence>
<dbReference type="InterPro" id="IPR044160">
    <property type="entry name" value="TGD4-like"/>
</dbReference>
<name>A0ABD2VG31_9SOLN</name>
<organism evidence="1 2">
    <name type="scientific">Solanum stoloniferum</name>
    <dbReference type="NCBI Taxonomy" id="62892"/>
    <lineage>
        <taxon>Eukaryota</taxon>
        <taxon>Viridiplantae</taxon>
        <taxon>Streptophyta</taxon>
        <taxon>Embryophyta</taxon>
        <taxon>Tracheophyta</taxon>
        <taxon>Spermatophyta</taxon>
        <taxon>Magnoliopsida</taxon>
        <taxon>eudicotyledons</taxon>
        <taxon>Gunneridae</taxon>
        <taxon>Pentapetalae</taxon>
        <taxon>asterids</taxon>
        <taxon>lamiids</taxon>
        <taxon>Solanales</taxon>
        <taxon>Solanaceae</taxon>
        <taxon>Solanoideae</taxon>
        <taxon>Solaneae</taxon>
        <taxon>Solanum</taxon>
    </lineage>
</organism>